<dbReference type="Gene3D" id="3.30.160.60">
    <property type="entry name" value="Classic Zinc Finger"/>
    <property type="match status" value="1"/>
</dbReference>
<reference evidence="2" key="1">
    <citation type="submission" date="2019-10" db="EMBL/GenBank/DDBJ databases">
        <authorList>
            <consortium name="DOE Joint Genome Institute"/>
            <person name="Kuo A."/>
            <person name="Miyauchi S."/>
            <person name="Kiss E."/>
            <person name="Drula E."/>
            <person name="Kohler A."/>
            <person name="Sanchez-Garcia M."/>
            <person name="Andreopoulos B."/>
            <person name="Barry K.W."/>
            <person name="Bonito G."/>
            <person name="Buee M."/>
            <person name="Carver A."/>
            <person name="Chen C."/>
            <person name="Cichocki N."/>
            <person name="Clum A."/>
            <person name="Culley D."/>
            <person name="Crous P.W."/>
            <person name="Fauchery L."/>
            <person name="Girlanda M."/>
            <person name="Hayes R."/>
            <person name="Keri Z."/>
            <person name="LaButti K."/>
            <person name="Lipzen A."/>
            <person name="Lombard V."/>
            <person name="Magnuson J."/>
            <person name="Maillard F."/>
            <person name="Morin E."/>
            <person name="Murat C."/>
            <person name="Nolan M."/>
            <person name="Ohm R."/>
            <person name="Pangilinan J."/>
            <person name="Pereira M."/>
            <person name="Perotto S."/>
            <person name="Peter M."/>
            <person name="Riley R."/>
            <person name="Sitrit Y."/>
            <person name="Stielow B."/>
            <person name="Szollosi G."/>
            <person name="Zifcakova L."/>
            <person name="Stursova M."/>
            <person name="Spatafora J.W."/>
            <person name="Tedersoo L."/>
            <person name="Vaario L.-M."/>
            <person name="Yamada A."/>
            <person name="Yan M."/>
            <person name="Wang P."/>
            <person name="Xu J."/>
            <person name="Bruns T."/>
            <person name="Baldrian P."/>
            <person name="Vilgalys R."/>
            <person name="Henrissat B."/>
            <person name="Grigoriev I.V."/>
            <person name="Hibbett D."/>
            <person name="Nagy L.G."/>
            <person name="Martin F.M."/>
        </authorList>
    </citation>
    <scope>NUCLEOTIDE SEQUENCE</scope>
    <source>
        <strain evidence="2">Prilba</strain>
    </source>
</reference>
<evidence type="ECO:0000256" key="1">
    <source>
        <dbReference type="SAM" id="MobiDB-lite"/>
    </source>
</evidence>
<evidence type="ECO:0008006" key="4">
    <source>
        <dbReference type="Google" id="ProtNLM"/>
    </source>
</evidence>
<keyword evidence="3" id="KW-1185">Reference proteome</keyword>
<evidence type="ECO:0000313" key="3">
    <source>
        <dbReference type="Proteomes" id="UP000759537"/>
    </source>
</evidence>
<evidence type="ECO:0000313" key="2">
    <source>
        <dbReference type="EMBL" id="KAF8472946.1"/>
    </source>
</evidence>
<dbReference type="Proteomes" id="UP000759537">
    <property type="component" value="Unassembled WGS sequence"/>
</dbReference>
<sequence>MSAQPHGHETAAEQQDNHALPRSVTPTLSHEPVDAQPNEPTSSIPSECPICGERFKRMQERGRHLGLYLPHSVHCPTRGCPWTGRRQWDLKTHWKKKHPKAGPVPRKEKNELYEPEDFIKSILDGASPVDVAQSAFLKAKKKLRELGKVDEGANLWGRKRKLDIVI</sequence>
<comment type="caution">
    <text evidence="2">The sequence shown here is derived from an EMBL/GenBank/DDBJ whole genome shotgun (WGS) entry which is preliminary data.</text>
</comment>
<organism evidence="2 3">
    <name type="scientific">Russula ochroleuca</name>
    <dbReference type="NCBI Taxonomy" id="152965"/>
    <lineage>
        <taxon>Eukaryota</taxon>
        <taxon>Fungi</taxon>
        <taxon>Dikarya</taxon>
        <taxon>Basidiomycota</taxon>
        <taxon>Agaricomycotina</taxon>
        <taxon>Agaricomycetes</taxon>
        <taxon>Russulales</taxon>
        <taxon>Russulaceae</taxon>
        <taxon>Russula</taxon>
    </lineage>
</organism>
<proteinExistence type="predicted"/>
<reference evidence="2" key="2">
    <citation type="journal article" date="2020" name="Nat. Commun.">
        <title>Large-scale genome sequencing of mycorrhizal fungi provides insights into the early evolution of symbiotic traits.</title>
        <authorList>
            <person name="Miyauchi S."/>
            <person name="Kiss E."/>
            <person name="Kuo A."/>
            <person name="Drula E."/>
            <person name="Kohler A."/>
            <person name="Sanchez-Garcia M."/>
            <person name="Morin E."/>
            <person name="Andreopoulos B."/>
            <person name="Barry K.W."/>
            <person name="Bonito G."/>
            <person name="Buee M."/>
            <person name="Carver A."/>
            <person name="Chen C."/>
            <person name="Cichocki N."/>
            <person name="Clum A."/>
            <person name="Culley D."/>
            <person name="Crous P.W."/>
            <person name="Fauchery L."/>
            <person name="Girlanda M."/>
            <person name="Hayes R.D."/>
            <person name="Keri Z."/>
            <person name="LaButti K."/>
            <person name="Lipzen A."/>
            <person name="Lombard V."/>
            <person name="Magnuson J."/>
            <person name="Maillard F."/>
            <person name="Murat C."/>
            <person name="Nolan M."/>
            <person name="Ohm R.A."/>
            <person name="Pangilinan J."/>
            <person name="Pereira M.F."/>
            <person name="Perotto S."/>
            <person name="Peter M."/>
            <person name="Pfister S."/>
            <person name="Riley R."/>
            <person name="Sitrit Y."/>
            <person name="Stielow J.B."/>
            <person name="Szollosi G."/>
            <person name="Zifcakova L."/>
            <person name="Stursova M."/>
            <person name="Spatafora J.W."/>
            <person name="Tedersoo L."/>
            <person name="Vaario L.M."/>
            <person name="Yamada A."/>
            <person name="Yan M."/>
            <person name="Wang P."/>
            <person name="Xu J."/>
            <person name="Bruns T."/>
            <person name="Baldrian P."/>
            <person name="Vilgalys R."/>
            <person name="Dunand C."/>
            <person name="Henrissat B."/>
            <person name="Grigoriev I.V."/>
            <person name="Hibbett D."/>
            <person name="Nagy L.G."/>
            <person name="Martin F.M."/>
        </authorList>
    </citation>
    <scope>NUCLEOTIDE SEQUENCE</scope>
    <source>
        <strain evidence="2">Prilba</strain>
    </source>
</reference>
<dbReference type="EMBL" id="WHVB01000019">
    <property type="protein sequence ID" value="KAF8472946.1"/>
    <property type="molecule type" value="Genomic_DNA"/>
</dbReference>
<name>A0A9P5MQD3_9AGAM</name>
<feature type="region of interest" description="Disordered" evidence="1">
    <location>
        <begin position="1"/>
        <end position="48"/>
    </location>
</feature>
<dbReference type="AlphaFoldDB" id="A0A9P5MQD3"/>
<gene>
    <name evidence="2" type="ORF">DFH94DRAFT_764800</name>
</gene>
<dbReference type="OrthoDB" id="3143799at2759"/>
<accession>A0A9P5MQD3</accession>
<protein>
    <recommendedName>
        <fullName evidence="4">C2H2-type domain-containing protein</fullName>
    </recommendedName>
</protein>
<feature type="compositionally biased region" description="Basic and acidic residues" evidence="1">
    <location>
        <begin position="1"/>
        <end position="11"/>
    </location>
</feature>